<feature type="compositionally biased region" description="Acidic residues" evidence="1">
    <location>
        <begin position="152"/>
        <end position="167"/>
    </location>
</feature>
<evidence type="ECO:0000256" key="1">
    <source>
        <dbReference type="SAM" id="MobiDB-lite"/>
    </source>
</evidence>
<reference evidence="3 4" key="1">
    <citation type="submission" date="2019-04" db="EMBL/GenBank/DDBJ databases">
        <title>Comparative genomics and transcriptomics to analyze fruiting body development in filamentous ascomycetes.</title>
        <authorList>
            <consortium name="DOE Joint Genome Institute"/>
            <person name="Lutkenhaus R."/>
            <person name="Traeger S."/>
            <person name="Breuer J."/>
            <person name="Kuo A."/>
            <person name="Lipzen A."/>
            <person name="Pangilinan J."/>
            <person name="Dilworth D."/>
            <person name="Sandor L."/>
            <person name="Poggeler S."/>
            <person name="Barry K."/>
            <person name="Grigoriev I.V."/>
            <person name="Nowrousian M."/>
        </authorList>
    </citation>
    <scope>NUCLEOTIDE SEQUENCE [LARGE SCALE GENOMIC DNA]</scope>
    <source>
        <strain evidence="3 4">CBS 389.68</strain>
    </source>
</reference>
<dbReference type="EMBL" id="ML220113">
    <property type="protein sequence ID" value="TGZ83598.1"/>
    <property type="molecule type" value="Genomic_DNA"/>
</dbReference>
<feature type="compositionally biased region" description="Basic and acidic residues" evidence="1">
    <location>
        <begin position="168"/>
        <end position="178"/>
    </location>
</feature>
<feature type="region of interest" description="Disordered" evidence="1">
    <location>
        <begin position="149"/>
        <end position="197"/>
    </location>
</feature>
<keyword evidence="2" id="KW-0812">Transmembrane</keyword>
<name>A0A4S2N365_9PEZI</name>
<organism evidence="3 4">
    <name type="scientific">Ascodesmis nigricans</name>
    <dbReference type="NCBI Taxonomy" id="341454"/>
    <lineage>
        <taxon>Eukaryota</taxon>
        <taxon>Fungi</taxon>
        <taxon>Dikarya</taxon>
        <taxon>Ascomycota</taxon>
        <taxon>Pezizomycotina</taxon>
        <taxon>Pezizomycetes</taxon>
        <taxon>Pezizales</taxon>
        <taxon>Ascodesmidaceae</taxon>
        <taxon>Ascodesmis</taxon>
    </lineage>
</organism>
<feature type="compositionally biased region" description="Polar residues" evidence="1">
    <location>
        <begin position="179"/>
        <end position="188"/>
    </location>
</feature>
<evidence type="ECO:0000313" key="3">
    <source>
        <dbReference type="EMBL" id="TGZ83598.1"/>
    </source>
</evidence>
<keyword evidence="4" id="KW-1185">Reference proteome</keyword>
<evidence type="ECO:0000256" key="2">
    <source>
        <dbReference type="SAM" id="Phobius"/>
    </source>
</evidence>
<sequence>MISLSTSWAILSGLSRLFALLFTIFMLYALLKLADGPADASYLQALDLDDSKSGQASGALKDPTFGTQDLKYPTHPETYRIVPTAPMFNPGHFDGPMCSTTYQTTPQASGFYTDLSHRTYPIHPSGFNQALQPGPTEAGAQFIIYEGPEHDDATEDDEMIDSGEEGDEKNTFPDRDITKSSGTPTQSKPHPPTRTPLSVWTKLFKSQSPKLSTFTPRNIHPSQSAFSQPTIAQYSGPQAFPSAHPQCARPCAHCALSLSPINPAIRSPIDPFAWMKRRYVPLDVTLEDMVTNREREAEAKREKKREKEMEERRIQMKKEMEKGRLDEMWRRCATGYGCEVCGDKIM</sequence>
<protein>
    <submittedName>
        <fullName evidence="3">Uncharacterized protein</fullName>
    </submittedName>
</protein>
<evidence type="ECO:0000313" key="4">
    <source>
        <dbReference type="Proteomes" id="UP000298138"/>
    </source>
</evidence>
<feature type="transmembrane region" description="Helical" evidence="2">
    <location>
        <begin position="6"/>
        <end position="31"/>
    </location>
</feature>
<dbReference type="AlphaFoldDB" id="A0A4S2N365"/>
<feature type="region of interest" description="Disordered" evidence="1">
    <location>
        <begin position="293"/>
        <end position="312"/>
    </location>
</feature>
<gene>
    <name evidence="3" type="ORF">EX30DRAFT_338217</name>
</gene>
<keyword evidence="2" id="KW-1133">Transmembrane helix</keyword>
<proteinExistence type="predicted"/>
<accession>A0A4S2N365</accession>
<dbReference type="InParanoid" id="A0A4S2N365"/>
<keyword evidence="2" id="KW-0472">Membrane</keyword>
<dbReference type="Proteomes" id="UP000298138">
    <property type="component" value="Unassembled WGS sequence"/>
</dbReference>